<protein>
    <submittedName>
        <fullName evidence="1">Uncharacterized protein</fullName>
    </submittedName>
</protein>
<organism evidence="1 2">
    <name type="scientific">Avena sativa</name>
    <name type="common">Oat</name>
    <dbReference type="NCBI Taxonomy" id="4498"/>
    <lineage>
        <taxon>Eukaryota</taxon>
        <taxon>Viridiplantae</taxon>
        <taxon>Streptophyta</taxon>
        <taxon>Embryophyta</taxon>
        <taxon>Tracheophyta</taxon>
        <taxon>Spermatophyta</taxon>
        <taxon>Magnoliopsida</taxon>
        <taxon>Liliopsida</taxon>
        <taxon>Poales</taxon>
        <taxon>Poaceae</taxon>
        <taxon>BOP clade</taxon>
        <taxon>Pooideae</taxon>
        <taxon>Poodae</taxon>
        <taxon>Poeae</taxon>
        <taxon>Poeae Chloroplast Group 1 (Aveneae type)</taxon>
        <taxon>Aveninae</taxon>
        <taxon>Avena</taxon>
    </lineage>
</organism>
<keyword evidence="2" id="KW-1185">Reference proteome</keyword>
<sequence length="405" mass="43538">MANTLAIVIFFASLGAVAAQFKSAAPAAAPSYDYTSSQPAAAPSYISSQPAAAPSDSYGSSAPLPSPQGSALSYTAPTASPPSPTTPPSPPPPSPTPPPSAGPKLRVGFYRRSCPRAEEIVRVAVWNALSQNPGIGAGLIRLHFHDCFVQGCDASVLIDPTAANPQPEKLSPPNFPSLRGFEVIDAAKEAIEKVCPGKVSCADIIAFASRDASQILSRGRINFRMPAGRLDGRVSLSNEALAFLPPPFFNLSQLIVNFRAKNMDVDDLVVLSGAHTIGLSHCSSFTDRLPPNPSDMNPRFATLLQRQCPVSPNFTNDPTVVQDIVTPDRLDTRYYSNLLRHNVLFKSDAALLTSRRTTRKVLENVFIPRRWERKFAKAMVKMAAIEIKTAANGGEIRDMCRVVNN</sequence>
<reference evidence="1" key="2">
    <citation type="submission" date="2025-09" db="UniProtKB">
        <authorList>
            <consortium name="EnsemblPlants"/>
        </authorList>
    </citation>
    <scope>IDENTIFICATION</scope>
</reference>
<evidence type="ECO:0000313" key="2">
    <source>
        <dbReference type="Proteomes" id="UP001732700"/>
    </source>
</evidence>
<name>A0ACD5WQ53_AVESA</name>
<dbReference type="EnsemblPlants" id="AVESA.00010b.r2.4CG1264500.1">
    <property type="protein sequence ID" value="AVESA.00010b.r2.4CG1264500.1.CDS"/>
    <property type="gene ID" value="AVESA.00010b.r2.4CG1264500"/>
</dbReference>
<evidence type="ECO:0000313" key="1">
    <source>
        <dbReference type="EnsemblPlants" id="AVESA.00010b.r2.4CG1264500.1.CDS"/>
    </source>
</evidence>
<dbReference type="Proteomes" id="UP001732700">
    <property type="component" value="Chromosome 4C"/>
</dbReference>
<proteinExistence type="predicted"/>
<accession>A0ACD5WQ53</accession>
<reference evidence="1" key="1">
    <citation type="submission" date="2021-05" db="EMBL/GenBank/DDBJ databases">
        <authorList>
            <person name="Scholz U."/>
            <person name="Mascher M."/>
            <person name="Fiebig A."/>
        </authorList>
    </citation>
    <scope>NUCLEOTIDE SEQUENCE [LARGE SCALE GENOMIC DNA]</scope>
</reference>